<feature type="domain" description="EGF-like" evidence="2">
    <location>
        <begin position="985"/>
        <end position="1024"/>
    </location>
</feature>
<protein>
    <recommendedName>
        <fullName evidence="2">EGF-like domain-containing protein</fullName>
    </recommendedName>
</protein>
<name>A0AAW1UHU3_9CUCU</name>
<accession>A0AAW1UHU3</accession>
<dbReference type="InterPro" id="IPR000742">
    <property type="entry name" value="EGF"/>
</dbReference>
<dbReference type="PROSITE" id="PS01186">
    <property type="entry name" value="EGF_2"/>
    <property type="match status" value="10"/>
</dbReference>
<comment type="caution">
    <text evidence="1">Lacks conserved residue(s) required for the propagation of feature annotation.</text>
</comment>
<sequence length="1543" mass="169902">MACVDGSCIHVCSERIVCGKNTDCLMVNHRPVCKCKPGFTGNPNFFCKPITGSISDQGCSSNHACKCSSNNECPGYLACIKGICIDLCLMRVQCGRDAICRMLNHEAICTCKEGYTGDPLSFCHLTALEIPSLCPPNSCGPNTLCKVVDDKISCKCLPNYVGNPWTGCRLRCRRHTECKDNEACVDHICRSACKLCGKNAICEAVNNHRPVCKCPTGYFGNPYKECVKKQECRSNKDCPKHKPVCKHFECENPCGGSCGINALCIIQGDQGYCICPEFYYGNPHIRCRAPPCLPNFRCPGNLACVNDTCIDTCRTSPKCGKNARCRIQANQAICLCDPGFTGDPLISCKKIANPNRCLPNSCGPNAKCRIVSGKITCQCLPKHVGNPWIGCRPGCAQHDDCRENEACVAQTCRSACHLCGKDAMCEGVKNHRPICRCPPGYRGNPYKRCIKQRECSKNIDCPKNKPICTNYECENPCTNLCGTNALCRIIGDQGVCFCREFYFGNPNIECRPPPCLPGDRCPMNLACVNGVCVDICSKTKKCGKNAACRIQDNKPVCICYPGFTGDPLTICKKIESPVFCPPNSCGPNTQCEVINKKIICKCLPKFIGDPWKGCQHTCSNHYDCREKEACIGGICQDACKLCGKNSMCEELVASKPVCICRPGFTGNPYRECRQIGDCVKNSDCPSLKPVCKEYKCQNPCDRACGVGAICHLKLDEAICSCPYGYTGDPLVKCKLLEQLCRVSPCGPNTKCIISASSKPICKCLPNFFGNPWQGCFKRCVNHRECKKQEMCIQSICRDSCKLCGHKAICHRVPWSKPICKCPAGFNGDPYKKCRQIGDCLTNADCPPRKPICKQFECQNPCLGACGIDAICHIEGVKAVCTCPNEYTGDPLVKCRRMNCRHDHQCKCTADHDCPETLSCVNQICVDLCLLGKKCGRNALCQMRKHKAICICSPGLTGDPLVNCEPPCYSQNDCPKNFACKNNICVDICKKFPKCGRNAMCKVMNNNAVCLCAPGFTGNPFKHCKKIEPVKRCIKSPCGPNTICLLVNRKPVCKCLPNYVGNPWKGCRQTCKIHRNCKITEICIGNICQDACLSCGIKAICQRVSWNEPICKCPVGYTGNPRKECRPIGDCITNVDCPPRKPVCKQFHCQNPCIGACGIDALCRIQGVKPICTCPQEFTGDPLVKCKRMNCRHEHECKCMEDHDCPVTLSCVNGVCVDLCFLGKRCGKNAACHMRHHKAVCECEPGLIGNPLIKCEPPCYSQNDCAPNWACKDKICVDLCRTFRKCGKNALCKIINNEPTCVCPPGYQGNPLKNCRIIQPVKYCDRSPCGPNTICIIVRGKPFCRCLPNYYGNPWKGCLQRCRIHSECKMKEVCIDSVCQDACTLCGKLAICERVPWREPVCKCPPGYTGNAFEGCKKIGDCITNADCPERKPVCKKYRCQNPCIGACGIDALCHIKDSEAVCTCPPEFTGDPLIKCRRINCRHEHQCRCTNDYDCPETLSCLRGICVDLCLVGHKCGINAVCQMRQRKAICVCEPGLTGDPLS</sequence>
<dbReference type="EMBL" id="JARQZJ010000065">
    <property type="protein sequence ID" value="KAK9880680.1"/>
    <property type="molecule type" value="Genomic_DNA"/>
</dbReference>
<dbReference type="Gene3D" id="2.10.25.10">
    <property type="entry name" value="Laminin"/>
    <property type="match status" value="3"/>
</dbReference>
<feature type="domain" description="EGF-like" evidence="2">
    <location>
        <begin position="353"/>
        <end position="392"/>
    </location>
</feature>
<reference evidence="3 4" key="1">
    <citation type="submission" date="2023-03" db="EMBL/GenBank/DDBJ databases">
        <title>Genome insight into feeding habits of ladybird beetles.</title>
        <authorList>
            <person name="Li H.-S."/>
            <person name="Huang Y.-H."/>
            <person name="Pang H."/>
        </authorList>
    </citation>
    <scope>NUCLEOTIDE SEQUENCE [LARGE SCALE GENOMIC DNA]</scope>
    <source>
        <strain evidence="3">SYSU_2023b</strain>
        <tissue evidence="3">Whole body</tissue>
    </source>
</reference>
<dbReference type="Proteomes" id="UP001431783">
    <property type="component" value="Unassembled WGS sequence"/>
</dbReference>
<organism evidence="3 4">
    <name type="scientific">Henosepilachna vigintioctopunctata</name>
    <dbReference type="NCBI Taxonomy" id="420089"/>
    <lineage>
        <taxon>Eukaryota</taxon>
        <taxon>Metazoa</taxon>
        <taxon>Ecdysozoa</taxon>
        <taxon>Arthropoda</taxon>
        <taxon>Hexapoda</taxon>
        <taxon>Insecta</taxon>
        <taxon>Pterygota</taxon>
        <taxon>Neoptera</taxon>
        <taxon>Endopterygota</taxon>
        <taxon>Coleoptera</taxon>
        <taxon>Polyphaga</taxon>
        <taxon>Cucujiformia</taxon>
        <taxon>Coccinelloidea</taxon>
        <taxon>Coccinellidae</taxon>
        <taxon>Epilachninae</taxon>
        <taxon>Epilachnini</taxon>
        <taxon>Henosepilachna</taxon>
    </lineage>
</organism>
<evidence type="ECO:0000259" key="2">
    <source>
        <dbReference type="PROSITE" id="PS50026"/>
    </source>
</evidence>
<keyword evidence="4" id="KW-1185">Reference proteome</keyword>
<feature type="domain" description="EGF-like" evidence="2">
    <location>
        <begin position="1276"/>
        <end position="1315"/>
    </location>
</feature>
<dbReference type="PANTHER" id="PTHR22963">
    <property type="entry name" value="ENDOGLIN-RELATED"/>
    <property type="match status" value="1"/>
</dbReference>
<feature type="domain" description="EGF-like" evidence="2">
    <location>
        <begin position="1319"/>
        <end position="1358"/>
    </location>
</feature>
<comment type="caution">
    <text evidence="3">The sequence shown here is derived from an EMBL/GenBank/DDBJ whole genome shotgun (WGS) entry which is preliminary data.</text>
</comment>
<evidence type="ECO:0000256" key="1">
    <source>
        <dbReference type="PROSITE-ProRule" id="PRU00076"/>
    </source>
</evidence>
<dbReference type="PROSITE" id="PS50026">
    <property type="entry name" value="EGF_3"/>
    <property type="match status" value="5"/>
</dbReference>
<dbReference type="PANTHER" id="PTHR22963:SF39">
    <property type="entry name" value="DUMPY"/>
    <property type="match status" value="1"/>
</dbReference>
<proteinExistence type="predicted"/>
<gene>
    <name evidence="3" type="ORF">WA026_011916</name>
</gene>
<feature type="domain" description="EGF-like" evidence="2">
    <location>
        <begin position="1028"/>
        <end position="1067"/>
    </location>
</feature>
<evidence type="ECO:0000313" key="3">
    <source>
        <dbReference type="EMBL" id="KAK9880680.1"/>
    </source>
</evidence>
<keyword evidence="1" id="KW-0245">EGF-like domain</keyword>
<dbReference type="SMART" id="SM00181">
    <property type="entry name" value="EGF"/>
    <property type="match status" value="26"/>
</dbReference>
<evidence type="ECO:0000313" key="4">
    <source>
        <dbReference type="Proteomes" id="UP001431783"/>
    </source>
</evidence>